<dbReference type="GO" id="GO:0006506">
    <property type="term" value="P:GPI anchor biosynthetic process"/>
    <property type="evidence" value="ECO:0007669"/>
    <property type="project" value="UniProtKB-UniPathway"/>
</dbReference>
<protein>
    <submittedName>
        <fullName evidence="10">SPOSA6832_04791-mRNA-1:cds</fullName>
    </submittedName>
</protein>
<feature type="transmembrane region" description="Helical" evidence="9">
    <location>
        <begin position="241"/>
        <end position="259"/>
    </location>
</feature>
<keyword evidence="4" id="KW-0337">GPI-anchor biosynthesis</keyword>
<evidence type="ECO:0000256" key="5">
    <source>
        <dbReference type="ARBA" id="ARBA00022692"/>
    </source>
</evidence>
<dbReference type="UniPathway" id="UPA00196"/>
<evidence type="ECO:0000256" key="6">
    <source>
        <dbReference type="ARBA" id="ARBA00022824"/>
    </source>
</evidence>
<dbReference type="Proteomes" id="UP000243876">
    <property type="component" value="Unassembled WGS sequence"/>
</dbReference>
<reference evidence="11" key="1">
    <citation type="submission" date="2015-02" db="EMBL/GenBank/DDBJ databases">
        <authorList>
            <person name="Gon?alves P."/>
        </authorList>
    </citation>
    <scope>NUCLEOTIDE SEQUENCE [LARGE SCALE GENOMIC DNA]</scope>
</reference>
<name>A0A0D6ET04_SPOSA</name>
<proteinExistence type="inferred from homology"/>
<evidence type="ECO:0000313" key="11">
    <source>
        <dbReference type="Proteomes" id="UP000243876"/>
    </source>
</evidence>
<accession>A0A0D6ET04</accession>
<feature type="transmembrane region" description="Helical" evidence="9">
    <location>
        <begin position="265"/>
        <end position="290"/>
    </location>
</feature>
<dbReference type="EMBL" id="CENE01000040">
    <property type="protein sequence ID" value="CEQ42911.1"/>
    <property type="molecule type" value="Genomic_DNA"/>
</dbReference>
<dbReference type="AlphaFoldDB" id="A0A0D6ET04"/>
<dbReference type="GO" id="GO:0016255">
    <property type="term" value="P:attachment of GPI anchor to protein"/>
    <property type="evidence" value="ECO:0007669"/>
    <property type="project" value="InterPro"/>
</dbReference>
<evidence type="ECO:0000256" key="9">
    <source>
        <dbReference type="SAM" id="Phobius"/>
    </source>
</evidence>
<evidence type="ECO:0000256" key="3">
    <source>
        <dbReference type="ARBA" id="ARBA00010026"/>
    </source>
</evidence>
<dbReference type="PANTHER" id="PTHR13121:SF0">
    <property type="entry name" value="PHOSPHATIDYLINOSITOL GLYCAN ANCHOR BIOSYNTHESIS CLASS U PROTEIN"/>
    <property type="match status" value="1"/>
</dbReference>
<evidence type="ECO:0000256" key="7">
    <source>
        <dbReference type="ARBA" id="ARBA00022989"/>
    </source>
</evidence>
<keyword evidence="6" id="KW-0256">Endoplasmic reticulum</keyword>
<evidence type="ECO:0000256" key="1">
    <source>
        <dbReference type="ARBA" id="ARBA00004477"/>
    </source>
</evidence>
<organism evidence="10 11">
    <name type="scientific">Sporidiobolus salmonicolor</name>
    <name type="common">Yeast-like fungus</name>
    <name type="synonym">Sporobolomyces salmonicolor</name>
    <dbReference type="NCBI Taxonomy" id="5005"/>
    <lineage>
        <taxon>Eukaryota</taxon>
        <taxon>Fungi</taxon>
        <taxon>Dikarya</taxon>
        <taxon>Basidiomycota</taxon>
        <taxon>Pucciniomycotina</taxon>
        <taxon>Microbotryomycetes</taxon>
        <taxon>Sporidiobolales</taxon>
        <taxon>Sporidiobolaceae</taxon>
        <taxon>Sporobolomyces</taxon>
    </lineage>
</organism>
<dbReference type="PANTHER" id="PTHR13121">
    <property type="entry name" value="GPI TRANSAMIDASE COMPONENT PIG-U"/>
    <property type="match status" value="1"/>
</dbReference>
<evidence type="ECO:0000256" key="8">
    <source>
        <dbReference type="ARBA" id="ARBA00023136"/>
    </source>
</evidence>
<keyword evidence="11" id="KW-1185">Reference proteome</keyword>
<keyword evidence="7 9" id="KW-1133">Transmembrane helix</keyword>
<keyword evidence="5 9" id="KW-0812">Transmembrane</keyword>
<dbReference type="Pfam" id="PF06728">
    <property type="entry name" value="PIG-U"/>
    <property type="match status" value="2"/>
</dbReference>
<sequence>MVDPRLKLLLVLVVGAVLRLLLVHARLPVLLTHRNELTSPLSSWQRLQEGYHLFTRLGLNPYAAGSFHAPPLLLACLGPFSDSATVNEGWSYAVWTLADLVIAWAVARLAERRRRSVVLEEDGERRWSGAKIAAMSVDPKNFSLFEASKLNVDLRRSYLLHPFSVATTLARSSTVFSNLFLALALESAVAGSLLSSVFLLSLATHLSLYPILLLPPLLIFAHHMRSPNGARRSLKSDAARGALAFVAHQALLLGASRWLTGSWDFISSVYGVILIIPDLTPNIGVAWYFFIEMFDHFRSFFLVVFALHPIVYVAPLTYFYRKDALFAIVLLVGSLSLLKSYPTLGDYALWHALLGCYSELQPCSSRSVSFEIVAPTDIPSHSFLFLPAPLDGPTCRTDVSSPLFHTLLPLYALFLLPTFHHLWLYSGSGNSNFFYASTLVWAIAMGGCALEAMGAWGKREVVLKLGKEGRDRVRKGQWGVVQR</sequence>
<feature type="non-terminal residue" evidence="10">
    <location>
        <position position="1"/>
    </location>
</feature>
<dbReference type="GO" id="GO:0042765">
    <property type="term" value="C:GPI-anchor transamidase complex"/>
    <property type="evidence" value="ECO:0007669"/>
    <property type="project" value="InterPro"/>
</dbReference>
<dbReference type="OrthoDB" id="549017at2759"/>
<feature type="transmembrane region" description="Helical" evidence="9">
    <location>
        <begin position="406"/>
        <end position="426"/>
    </location>
</feature>
<feature type="transmembrane region" description="Helical" evidence="9">
    <location>
        <begin position="324"/>
        <end position="341"/>
    </location>
</feature>
<dbReference type="InterPro" id="IPR009600">
    <property type="entry name" value="PIG-U"/>
</dbReference>
<comment type="subcellular location">
    <subcellularLocation>
        <location evidence="1">Endoplasmic reticulum membrane</location>
        <topology evidence="1">Multi-pass membrane protein</topology>
    </subcellularLocation>
</comment>
<comment type="similarity">
    <text evidence="3">Belongs to the PIGU family.</text>
</comment>
<keyword evidence="8 9" id="KW-0472">Membrane</keyword>
<evidence type="ECO:0000256" key="4">
    <source>
        <dbReference type="ARBA" id="ARBA00022502"/>
    </source>
</evidence>
<comment type="pathway">
    <text evidence="2">Glycolipid biosynthesis; glycosylphosphatidylinositol-anchor biosynthesis.</text>
</comment>
<feature type="transmembrane region" description="Helical" evidence="9">
    <location>
        <begin position="197"/>
        <end position="220"/>
    </location>
</feature>
<feature type="transmembrane region" description="Helical" evidence="9">
    <location>
        <begin position="432"/>
        <end position="450"/>
    </location>
</feature>
<evidence type="ECO:0000256" key="2">
    <source>
        <dbReference type="ARBA" id="ARBA00004687"/>
    </source>
</evidence>
<gene>
    <name evidence="10" type="primary">SPOSA6832_04791</name>
</gene>
<evidence type="ECO:0000313" key="10">
    <source>
        <dbReference type="EMBL" id="CEQ42911.1"/>
    </source>
</evidence>
<feature type="transmembrane region" description="Helical" evidence="9">
    <location>
        <begin position="297"/>
        <end position="318"/>
    </location>
</feature>
<feature type="transmembrane region" description="Helical" evidence="9">
    <location>
        <begin position="89"/>
        <end position="107"/>
    </location>
</feature>